<gene>
    <name evidence="6" type="ORF">Barrevirus8_1</name>
</gene>
<dbReference type="GO" id="GO:0044423">
    <property type="term" value="C:virion component"/>
    <property type="evidence" value="ECO:0007669"/>
    <property type="project" value="UniProtKB-KW"/>
</dbReference>
<feature type="compositionally biased region" description="Low complexity" evidence="4">
    <location>
        <begin position="96"/>
        <end position="123"/>
    </location>
</feature>
<dbReference type="PANTHER" id="PTHR30435">
    <property type="entry name" value="FLAGELLAR PROTEIN"/>
    <property type="match status" value="1"/>
</dbReference>
<feature type="domain" description="Flagellar hook protein FlgE/F/G-like D1" evidence="5">
    <location>
        <begin position="573"/>
        <end position="637"/>
    </location>
</feature>
<dbReference type="EMBL" id="MK072005">
    <property type="protein sequence ID" value="AYV77015.1"/>
    <property type="molecule type" value="Genomic_DNA"/>
</dbReference>
<dbReference type="Pfam" id="PF01391">
    <property type="entry name" value="Collagen"/>
    <property type="match status" value="3"/>
</dbReference>
<keyword evidence="6" id="KW-0969">Cilium</keyword>
<feature type="domain" description="Flagellar hook protein FlgE/F/G-like D1" evidence="5">
    <location>
        <begin position="158"/>
        <end position="222"/>
    </location>
</feature>
<comment type="subcellular location">
    <subcellularLocation>
        <location evidence="2">Virion</location>
    </subcellularLocation>
</comment>
<evidence type="ECO:0000259" key="5">
    <source>
        <dbReference type="Pfam" id="PF22692"/>
    </source>
</evidence>
<dbReference type="InterPro" id="IPR037925">
    <property type="entry name" value="FlgE/F/G-like"/>
</dbReference>
<dbReference type="SUPFAM" id="SSF117143">
    <property type="entry name" value="Flagellar hook protein flgE"/>
    <property type="match status" value="2"/>
</dbReference>
<feature type="compositionally biased region" description="Polar residues" evidence="4">
    <location>
        <begin position="1"/>
        <end position="33"/>
    </location>
</feature>
<evidence type="ECO:0000256" key="3">
    <source>
        <dbReference type="ARBA" id="ARBA00022844"/>
    </source>
</evidence>
<evidence type="ECO:0000256" key="2">
    <source>
        <dbReference type="ARBA" id="ARBA00004328"/>
    </source>
</evidence>
<dbReference type="PANTHER" id="PTHR30435:SF19">
    <property type="entry name" value="FLAGELLAR BASAL-BODY ROD PROTEIN FLGG"/>
    <property type="match status" value="1"/>
</dbReference>
<dbReference type="Gene3D" id="1.20.5.320">
    <property type="entry name" value="6-Phosphogluconate Dehydrogenase, domain 3"/>
    <property type="match status" value="1"/>
</dbReference>
<dbReference type="InterPro" id="IPR053967">
    <property type="entry name" value="LlgE_F_G-like_D1"/>
</dbReference>
<protein>
    <submittedName>
        <fullName evidence="6">Flagellar basal-body rod protein FlgG</fullName>
    </submittedName>
</protein>
<evidence type="ECO:0000256" key="4">
    <source>
        <dbReference type="SAM" id="MobiDB-lite"/>
    </source>
</evidence>
<comment type="function">
    <text evidence="1">May participate in the formation of a layer of cross-linked glycosylated fibrils at the viral surface thus giving it a hairy-like appearance.</text>
</comment>
<proteinExistence type="predicted"/>
<keyword evidence="6" id="KW-0282">Flagellum</keyword>
<keyword evidence="3" id="KW-0946">Virion</keyword>
<accession>A0A3G4ZQ47</accession>
<sequence length="1228" mass="128242">QGNTGATGPQGNTGATGPQGNTGATGPQGNTGATGPKGDTGATGPQGNTGATGSQGNTGATGPQGNTGATGSQGNTGATGPNGDTGPQGDTGSQGDTGATGPKGDTGDTGDTGATGTTGATGPTGSNGASCCNCYDFSNVVPAVSTVVHTGNQFDITIDGDGYFIIQMPDGTVSYTRYGSFQLNSQRQIVTTYGGNLVLQPAITVPDGSTDFTVNPDGTVTVINGSPPVQTIGQIQLARFVNPLGLKYIGDHLYVITDNSGEPIDGQPGQDGFGTLQQGYLEESNVNDSSRIYTQVSNTVVTDPGSPDIFVGNELSPSNNDGNLGLGHNEYENVLTCNIGPTTNYIGAGFGGSNGGLGQPTYNYGQILVRILADKVACSCISYIKITTFLALSGYDGSYPLTGALIIRMWNVTMGQWEDQYVNDIFPIQNLNIDDPITFQQVTLSLCVNGCDYVDANGYINFYIYTPYSGSVDSQQNPAQIDMDCFKMCTYCECPLPGDTGATGPKGDTGLQGDTGATGPKGDTGLQGDTGSTGLVGPTGANGASCCNCYDFSNTEPSSTIVVQTGNPFDININGNGYFIVKLSDGSLAYTRYGSFQLDQNGQIVTTFGGHLVLQNPITVPPASTDFTVEPDGTVTAILGGMPPPQTLGQIPLAIFANPQGLQYIGDHLYLITANSGAPIDGQPGQGGFGTLQQGYLQESTVNDSSRIYTQTANSVVTDPGNPDAFIQNELGPSNNDGNLGFGHNIYGNVLTCGPGPTTNFIGAGFGGSTSGLGQPTYNYGQILIKMLADNVSCPCISYIKVTTYLALSGYDGSYPLIGTLIIRIWNVTTGQWEDQYVNNTLPIQNLNIDDPMTFQQVTFGLCVNGCDYVDANGHINFYIYTPYSGTVDSQQNPAQIDMDCFKMCTYCECPLPGVTGATGPPGLNGGGSSFNSLVFNAFDMNRSFNDGSAGAIKTTQLLSNVAGPVGSVSGPTIVPTWSSAYLATNQQLVVYMGFTAYVTSAPLLAQFDLVADGIVTMGSSTSFYFSQANVHTYIGALFHVDNNRTVTNFSIQIPSGVTVDEHDFANLTIQELGPKNIPVGVYIKGWAIPSANTVGGIDTGNCSVGFNFPHDIDITVIPKMFVHYLIMGDPATGSETGDIVFAFGIATDAPGGNVGTQLVQTQVANVTDAPGAYKHYFVEFDWSMSYTFAPDNFGIMNVTRGSITLPNQDTYSKDIFVTSIEFRYRSL</sequence>
<organism evidence="6">
    <name type="scientific">Barrevirus sp</name>
    <dbReference type="NCBI Taxonomy" id="2487763"/>
    <lineage>
        <taxon>Viruses</taxon>
        <taxon>Varidnaviria</taxon>
        <taxon>Bamfordvirae</taxon>
        <taxon>Nucleocytoviricota</taxon>
        <taxon>Megaviricetes</taxon>
        <taxon>Imitervirales</taxon>
        <taxon>Mimiviridae</taxon>
        <taxon>Klosneuvirinae</taxon>
    </lineage>
</organism>
<dbReference type="InterPro" id="IPR008160">
    <property type="entry name" value="Collagen"/>
</dbReference>
<dbReference type="InterPro" id="IPR020013">
    <property type="entry name" value="Flagellar_FlgE/F/G"/>
</dbReference>
<name>A0A3G4ZQ47_9VIRU</name>
<feature type="region of interest" description="Disordered" evidence="4">
    <location>
        <begin position="1"/>
        <end position="123"/>
    </location>
</feature>
<evidence type="ECO:0000313" key="6">
    <source>
        <dbReference type="EMBL" id="AYV77015.1"/>
    </source>
</evidence>
<evidence type="ECO:0000256" key="1">
    <source>
        <dbReference type="ARBA" id="ARBA00003026"/>
    </source>
</evidence>
<reference evidence="6" key="1">
    <citation type="submission" date="2018-10" db="EMBL/GenBank/DDBJ databases">
        <title>Hidden diversity of soil giant viruses.</title>
        <authorList>
            <person name="Schulz F."/>
            <person name="Alteio L."/>
            <person name="Goudeau D."/>
            <person name="Ryan E.M."/>
            <person name="Malmstrom R.R."/>
            <person name="Blanchard J."/>
            <person name="Woyke T."/>
        </authorList>
    </citation>
    <scope>NUCLEOTIDE SEQUENCE</scope>
    <source>
        <strain evidence="6">BAV1</strain>
    </source>
</reference>
<feature type="compositionally biased region" description="Polar residues" evidence="4">
    <location>
        <begin position="43"/>
        <end position="79"/>
    </location>
</feature>
<keyword evidence="6" id="KW-0966">Cell projection</keyword>
<feature type="non-terminal residue" evidence="6">
    <location>
        <position position="1"/>
    </location>
</feature>
<dbReference type="Pfam" id="PF22692">
    <property type="entry name" value="LlgE_F_G_D1"/>
    <property type="match status" value="2"/>
</dbReference>
<feature type="region of interest" description="Disordered" evidence="4">
    <location>
        <begin position="503"/>
        <end position="528"/>
    </location>
</feature>
<dbReference type="NCBIfam" id="TIGR03506">
    <property type="entry name" value="FlgEFG_subfam"/>
    <property type="match status" value="1"/>
</dbReference>